<proteinExistence type="predicted"/>
<name>A0A6J7L947_9ZZZZ</name>
<sequence>MNAAGEYNLSGREAAEIFDRQIDVIAESWRDVADEVGLTREQADSLFGTTILPPNALT</sequence>
<evidence type="ECO:0000313" key="1">
    <source>
        <dbReference type="EMBL" id="CAB4964800.1"/>
    </source>
</evidence>
<reference evidence="1" key="1">
    <citation type="submission" date="2020-05" db="EMBL/GenBank/DDBJ databases">
        <authorList>
            <person name="Chiriac C."/>
            <person name="Salcher M."/>
            <person name="Ghai R."/>
            <person name="Kavagutti S V."/>
        </authorList>
    </citation>
    <scope>NUCLEOTIDE SEQUENCE</scope>
</reference>
<protein>
    <submittedName>
        <fullName evidence="1">Unannotated protein</fullName>
    </submittedName>
</protein>
<accession>A0A6J7L947</accession>
<dbReference type="AlphaFoldDB" id="A0A6J7L947"/>
<gene>
    <name evidence="1" type="ORF">UFOPK3772_02561</name>
</gene>
<organism evidence="1">
    <name type="scientific">freshwater metagenome</name>
    <dbReference type="NCBI Taxonomy" id="449393"/>
    <lineage>
        <taxon>unclassified sequences</taxon>
        <taxon>metagenomes</taxon>
        <taxon>ecological metagenomes</taxon>
    </lineage>
</organism>
<dbReference type="EMBL" id="CAFBNE010000103">
    <property type="protein sequence ID" value="CAB4964800.1"/>
    <property type="molecule type" value="Genomic_DNA"/>
</dbReference>